<proteinExistence type="inferred from homology"/>
<comment type="caution">
    <text evidence="7">The sequence shown here is derived from an EMBL/GenBank/DDBJ whole genome shotgun (WGS) entry which is preliminary data.</text>
</comment>
<protein>
    <submittedName>
        <fullName evidence="7">Sigma-70 family RNA polymerase sigma factor</fullName>
    </submittedName>
</protein>
<keyword evidence="4" id="KW-0804">Transcription</keyword>
<dbReference type="EMBL" id="JACRSP010000001">
    <property type="protein sequence ID" value="MBC8535273.1"/>
    <property type="molecule type" value="Genomic_DNA"/>
</dbReference>
<evidence type="ECO:0000256" key="3">
    <source>
        <dbReference type="ARBA" id="ARBA00023082"/>
    </source>
</evidence>
<dbReference type="AlphaFoldDB" id="A0A926DBY1"/>
<dbReference type="Pfam" id="PF04542">
    <property type="entry name" value="Sigma70_r2"/>
    <property type="match status" value="1"/>
</dbReference>
<reference evidence="7" key="1">
    <citation type="submission" date="2020-08" db="EMBL/GenBank/DDBJ databases">
        <title>Genome public.</title>
        <authorList>
            <person name="Liu C."/>
            <person name="Sun Q."/>
        </authorList>
    </citation>
    <scope>NUCLEOTIDE SEQUENCE</scope>
    <source>
        <strain evidence="7">BX7</strain>
    </source>
</reference>
<evidence type="ECO:0000256" key="1">
    <source>
        <dbReference type="ARBA" id="ARBA00010641"/>
    </source>
</evidence>
<evidence type="ECO:0000259" key="6">
    <source>
        <dbReference type="Pfam" id="PF08281"/>
    </source>
</evidence>
<dbReference type="GO" id="GO:0016987">
    <property type="term" value="F:sigma factor activity"/>
    <property type="evidence" value="ECO:0007669"/>
    <property type="project" value="UniProtKB-KW"/>
</dbReference>
<evidence type="ECO:0000313" key="8">
    <source>
        <dbReference type="Proteomes" id="UP000620366"/>
    </source>
</evidence>
<dbReference type="PANTHER" id="PTHR43133:SF60">
    <property type="entry name" value="RNA POLYMERASE SIGMA FACTOR SIGV"/>
    <property type="match status" value="1"/>
</dbReference>
<evidence type="ECO:0000256" key="4">
    <source>
        <dbReference type="ARBA" id="ARBA00023163"/>
    </source>
</evidence>
<evidence type="ECO:0000313" key="7">
    <source>
        <dbReference type="EMBL" id="MBC8535273.1"/>
    </source>
</evidence>
<feature type="domain" description="RNA polymerase sigma-70 region 2" evidence="5">
    <location>
        <begin position="3"/>
        <end position="67"/>
    </location>
</feature>
<sequence>MADYGKSILHLAYSYLRNRADAEDVLQDTMVQLLRKAPEFESDEHEKAWLLRVAANLCKNRLRTPWRRYEQLPEDYPADGKSEESLALLQAVGSLPVKYREVVHLFYYEDASTAQIAAYLGAGESAVRKRLSRARAMLRKQFQERGRFDEAL</sequence>
<dbReference type="InterPro" id="IPR013249">
    <property type="entry name" value="RNA_pol_sigma70_r4_t2"/>
</dbReference>
<dbReference type="InterPro" id="IPR039425">
    <property type="entry name" value="RNA_pol_sigma-70-like"/>
</dbReference>
<dbReference type="InterPro" id="IPR013325">
    <property type="entry name" value="RNA_pol_sigma_r2"/>
</dbReference>
<keyword evidence="3" id="KW-0731">Sigma factor</keyword>
<dbReference type="Gene3D" id="1.10.10.10">
    <property type="entry name" value="Winged helix-like DNA-binding domain superfamily/Winged helix DNA-binding domain"/>
    <property type="match status" value="1"/>
</dbReference>
<dbReference type="Pfam" id="PF08281">
    <property type="entry name" value="Sigma70_r4_2"/>
    <property type="match status" value="1"/>
</dbReference>
<dbReference type="InterPro" id="IPR036388">
    <property type="entry name" value="WH-like_DNA-bd_sf"/>
</dbReference>
<dbReference type="InterPro" id="IPR007627">
    <property type="entry name" value="RNA_pol_sigma70_r2"/>
</dbReference>
<accession>A0A926DBY1</accession>
<dbReference type="SUPFAM" id="SSF88946">
    <property type="entry name" value="Sigma2 domain of RNA polymerase sigma factors"/>
    <property type="match status" value="1"/>
</dbReference>
<dbReference type="GO" id="GO:0006352">
    <property type="term" value="P:DNA-templated transcription initiation"/>
    <property type="evidence" value="ECO:0007669"/>
    <property type="project" value="InterPro"/>
</dbReference>
<dbReference type="SUPFAM" id="SSF88659">
    <property type="entry name" value="Sigma3 and sigma4 domains of RNA polymerase sigma factors"/>
    <property type="match status" value="1"/>
</dbReference>
<name>A0A926DBY1_9FIRM</name>
<evidence type="ECO:0000256" key="2">
    <source>
        <dbReference type="ARBA" id="ARBA00023015"/>
    </source>
</evidence>
<organism evidence="7 8">
    <name type="scientific">Feifania hominis</name>
    <dbReference type="NCBI Taxonomy" id="2763660"/>
    <lineage>
        <taxon>Bacteria</taxon>
        <taxon>Bacillati</taxon>
        <taxon>Bacillota</taxon>
        <taxon>Clostridia</taxon>
        <taxon>Eubacteriales</taxon>
        <taxon>Feifaniaceae</taxon>
        <taxon>Feifania</taxon>
    </lineage>
</organism>
<gene>
    <name evidence="7" type="ORF">H8695_00990</name>
</gene>
<comment type="similarity">
    <text evidence="1">Belongs to the sigma-70 factor family. ECF subfamily.</text>
</comment>
<evidence type="ECO:0000259" key="5">
    <source>
        <dbReference type="Pfam" id="PF04542"/>
    </source>
</evidence>
<dbReference type="CDD" id="cd06171">
    <property type="entry name" value="Sigma70_r4"/>
    <property type="match status" value="1"/>
</dbReference>
<dbReference type="InterPro" id="IPR013324">
    <property type="entry name" value="RNA_pol_sigma_r3/r4-like"/>
</dbReference>
<feature type="domain" description="RNA polymerase sigma factor 70 region 4 type 2" evidence="6">
    <location>
        <begin position="86"/>
        <end position="138"/>
    </location>
</feature>
<dbReference type="Gene3D" id="1.10.1740.10">
    <property type="match status" value="1"/>
</dbReference>
<keyword evidence="2" id="KW-0805">Transcription regulation</keyword>
<keyword evidence="8" id="KW-1185">Reference proteome</keyword>
<dbReference type="InterPro" id="IPR014284">
    <property type="entry name" value="RNA_pol_sigma-70_dom"/>
</dbReference>
<dbReference type="Proteomes" id="UP000620366">
    <property type="component" value="Unassembled WGS sequence"/>
</dbReference>
<dbReference type="PANTHER" id="PTHR43133">
    <property type="entry name" value="RNA POLYMERASE ECF-TYPE SIGMA FACTO"/>
    <property type="match status" value="1"/>
</dbReference>
<dbReference type="NCBIfam" id="TIGR02937">
    <property type="entry name" value="sigma70-ECF"/>
    <property type="match status" value="1"/>
</dbReference>
<dbReference type="GO" id="GO:0003677">
    <property type="term" value="F:DNA binding"/>
    <property type="evidence" value="ECO:0007669"/>
    <property type="project" value="InterPro"/>
</dbReference>